<accession>A0AAP0CWR2</accession>
<keyword evidence="5" id="KW-0539">Nucleus</keyword>
<sequence length="389" mass="42629">MEVDEGQKKVSKFQRISYNGSSISDSSSNPNRTATDLFPVGGDGGRDGVGRLGGWPSSSSRIVRVSRGSSGKDRHSKVVTSKGLRDRRIRLSVTTAIEFYDLQDRLGYDQPSKAVEWLINAAASSIAELPSLDLSFPSGVNHVHHRETQLRADNKSSGYQTEFEDPNHQTNLLQKNNNSNSNSNSNNNNNCSSTSETSKGSGLSFSRSENRIRARERARGMVAKKEKEKESSSFTDLLTGGMNSCSHPPVSTESRIHWTSPTDYFHTPQFNIPDNIEDNEHHQHQHQHQQNQFSFLQDNFVTADGGGLASGLNRGTLQSNLLSSSSHHHHQIQRFQPSLMVDGSISTNFPFFIAPAISSGACEHFPAIGYGGGGGGSRHSGHYSEKSKN</sequence>
<dbReference type="Pfam" id="PF03634">
    <property type="entry name" value="TCP"/>
    <property type="match status" value="1"/>
</dbReference>
<evidence type="ECO:0000256" key="4">
    <source>
        <dbReference type="ARBA" id="ARBA00023163"/>
    </source>
</evidence>
<feature type="domain" description="TCP" evidence="7">
    <location>
        <begin position="71"/>
        <end position="129"/>
    </location>
</feature>
<dbReference type="AlphaFoldDB" id="A0AAP0CWR2"/>
<gene>
    <name evidence="8" type="ORF">SSX86_015704</name>
</gene>
<keyword evidence="2" id="KW-0805">Transcription regulation</keyword>
<dbReference type="PANTHER" id="PTHR31072:SF93">
    <property type="entry name" value="TRANSCRIPTION FACTOR TCP24"/>
    <property type="match status" value="1"/>
</dbReference>
<feature type="compositionally biased region" description="Low complexity" evidence="6">
    <location>
        <begin position="17"/>
        <end position="31"/>
    </location>
</feature>
<dbReference type="GO" id="GO:0005634">
    <property type="term" value="C:nucleus"/>
    <property type="evidence" value="ECO:0007669"/>
    <property type="project" value="UniProtKB-SubCell"/>
</dbReference>
<feature type="compositionally biased region" description="Low complexity" evidence="6">
    <location>
        <begin position="57"/>
        <end position="69"/>
    </location>
</feature>
<dbReference type="GO" id="GO:0003700">
    <property type="term" value="F:DNA-binding transcription factor activity"/>
    <property type="evidence" value="ECO:0007669"/>
    <property type="project" value="InterPro"/>
</dbReference>
<dbReference type="InterPro" id="IPR005333">
    <property type="entry name" value="Transcription_factor_TCP"/>
</dbReference>
<name>A0AAP0CWR2_9ASTR</name>
<dbReference type="Proteomes" id="UP001408789">
    <property type="component" value="Unassembled WGS sequence"/>
</dbReference>
<keyword evidence="9" id="KW-1185">Reference proteome</keyword>
<organism evidence="8 9">
    <name type="scientific">Deinandra increscens subsp. villosa</name>
    <dbReference type="NCBI Taxonomy" id="3103831"/>
    <lineage>
        <taxon>Eukaryota</taxon>
        <taxon>Viridiplantae</taxon>
        <taxon>Streptophyta</taxon>
        <taxon>Embryophyta</taxon>
        <taxon>Tracheophyta</taxon>
        <taxon>Spermatophyta</taxon>
        <taxon>Magnoliopsida</taxon>
        <taxon>eudicotyledons</taxon>
        <taxon>Gunneridae</taxon>
        <taxon>Pentapetalae</taxon>
        <taxon>asterids</taxon>
        <taxon>campanulids</taxon>
        <taxon>Asterales</taxon>
        <taxon>Asteraceae</taxon>
        <taxon>Asteroideae</taxon>
        <taxon>Heliantheae alliance</taxon>
        <taxon>Madieae</taxon>
        <taxon>Madiinae</taxon>
        <taxon>Deinandra</taxon>
    </lineage>
</organism>
<evidence type="ECO:0000256" key="3">
    <source>
        <dbReference type="ARBA" id="ARBA00023125"/>
    </source>
</evidence>
<evidence type="ECO:0000256" key="1">
    <source>
        <dbReference type="ARBA" id="ARBA00004123"/>
    </source>
</evidence>
<feature type="region of interest" description="Disordered" evidence="6">
    <location>
        <begin position="1"/>
        <end position="75"/>
    </location>
</feature>
<comment type="subcellular location">
    <subcellularLocation>
        <location evidence="1">Nucleus</location>
    </subcellularLocation>
</comment>
<feature type="compositionally biased region" description="Low complexity" evidence="6">
    <location>
        <begin position="176"/>
        <end position="193"/>
    </location>
</feature>
<feature type="compositionally biased region" description="Polar residues" evidence="6">
    <location>
        <begin position="194"/>
        <end position="207"/>
    </location>
</feature>
<proteinExistence type="predicted"/>
<evidence type="ECO:0000313" key="9">
    <source>
        <dbReference type="Proteomes" id="UP001408789"/>
    </source>
</evidence>
<reference evidence="8 9" key="1">
    <citation type="submission" date="2024-04" db="EMBL/GenBank/DDBJ databases">
        <title>The reference genome of an endangered Asteraceae, Deinandra increscens subsp. villosa, native to the Central Coast of California.</title>
        <authorList>
            <person name="Guilliams M."/>
            <person name="Hasenstab-Lehman K."/>
            <person name="Meyer R."/>
            <person name="Mcevoy S."/>
        </authorList>
    </citation>
    <scope>NUCLEOTIDE SEQUENCE [LARGE SCALE GENOMIC DNA]</scope>
    <source>
        <tissue evidence="8">Leaf</tissue>
    </source>
</reference>
<dbReference type="InterPro" id="IPR017887">
    <property type="entry name" value="TF_TCP_subgr"/>
</dbReference>
<keyword evidence="4" id="KW-0804">Transcription</keyword>
<evidence type="ECO:0000256" key="2">
    <source>
        <dbReference type="ARBA" id="ARBA00023015"/>
    </source>
</evidence>
<evidence type="ECO:0000259" key="7">
    <source>
        <dbReference type="PROSITE" id="PS51369"/>
    </source>
</evidence>
<dbReference type="GO" id="GO:0043565">
    <property type="term" value="F:sequence-specific DNA binding"/>
    <property type="evidence" value="ECO:0007669"/>
    <property type="project" value="TreeGrafter"/>
</dbReference>
<protein>
    <recommendedName>
        <fullName evidence="7">TCP domain-containing protein</fullName>
    </recommendedName>
</protein>
<dbReference type="GO" id="GO:2000032">
    <property type="term" value="P:regulation of secondary shoot formation"/>
    <property type="evidence" value="ECO:0007669"/>
    <property type="project" value="TreeGrafter"/>
</dbReference>
<feature type="region of interest" description="Disordered" evidence="6">
    <location>
        <begin position="169"/>
        <end position="254"/>
    </location>
</feature>
<comment type="caution">
    <text evidence="8">The sequence shown here is derived from an EMBL/GenBank/DDBJ whole genome shotgun (WGS) entry which is preliminary data.</text>
</comment>
<feature type="compositionally biased region" description="Polar residues" evidence="6">
    <location>
        <begin position="241"/>
        <end position="254"/>
    </location>
</feature>
<keyword evidence="3" id="KW-0238">DNA-binding</keyword>
<evidence type="ECO:0000256" key="5">
    <source>
        <dbReference type="ARBA" id="ARBA00023242"/>
    </source>
</evidence>
<evidence type="ECO:0000313" key="8">
    <source>
        <dbReference type="EMBL" id="KAK9064324.1"/>
    </source>
</evidence>
<dbReference type="PROSITE" id="PS51369">
    <property type="entry name" value="TCP"/>
    <property type="match status" value="1"/>
</dbReference>
<feature type="compositionally biased region" description="Basic and acidic residues" evidence="6">
    <location>
        <begin position="208"/>
        <end position="231"/>
    </location>
</feature>
<dbReference type="EMBL" id="JBCNJP010000017">
    <property type="protein sequence ID" value="KAK9064324.1"/>
    <property type="molecule type" value="Genomic_DNA"/>
</dbReference>
<evidence type="ECO:0000256" key="6">
    <source>
        <dbReference type="SAM" id="MobiDB-lite"/>
    </source>
</evidence>
<dbReference type="PANTHER" id="PTHR31072">
    <property type="entry name" value="TRANSCRIPTION FACTOR TCP4-RELATED"/>
    <property type="match status" value="1"/>
</dbReference>